<keyword evidence="6" id="KW-1185">Reference proteome</keyword>
<dbReference type="PANTHER" id="PTHR43968">
    <property type="match status" value="1"/>
</dbReference>
<dbReference type="FunFam" id="3.40.30.10:FF:000123">
    <property type="entry name" value="Glutathione transferase o1"/>
    <property type="match status" value="1"/>
</dbReference>
<proteinExistence type="inferred from homology"/>
<reference evidence="5 6" key="1">
    <citation type="journal article" date="2018" name="Gigascience">
        <title>Genomes of trombidid mites reveal novel predicted allergens and laterally-transferred genes associated with secondary metabolism.</title>
        <authorList>
            <person name="Dong X."/>
            <person name="Chaisiri K."/>
            <person name="Xia D."/>
            <person name="Armstrong S.D."/>
            <person name="Fang Y."/>
            <person name="Donnelly M.J."/>
            <person name="Kadowaki T."/>
            <person name="McGarry J.W."/>
            <person name="Darby A.C."/>
            <person name="Makepeace B.L."/>
        </authorList>
    </citation>
    <scope>NUCLEOTIDE SEQUENCE [LARGE SCALE GENOMIC DNA]</scope>
    <source>
        <strain evidence="5">UoL-WK</strain>
    </source>
</reference>
<dbReference type="InterPro" id="IPR005442">
    <property type="entry name" value="GST_omega"/>
</dbReference>
<protein>
    <recommendedName>
        <fullName evidence="7">Glutathione S-transferase omega-1-like protein</fullName>
    </recommendedName>
</protein>
<dbReference type="PROSITE" id="PS50404">
    <property type="entry name" value="GST_NTER"/>
    <property type="match status" value="1"/>
</dbReference>
<dbReference type="FunFam" id="1.20.1050.10:FF:000009">
    <property type="entry name" value="Glutathione S-transferase omega-1"/>
    <property type="match status" value="1"/>
</dbReference>
<dbReference type="GO" id="GO:0045174">
    <property type="term" value="F:glutathione dehydrogenase (ascorbate) activity"/>
    <property type="evidence" value="ECO:0007669"/>
    <property type="project" value="UniProtKB-ARBA"/>
</dbReference>
<dbReference type="AlphaFoldDB" id="A0A3S3S721"/>
<feature type="domain" description="GST C-terminal" evidence="4">
    <location>
        <begin position="107"/>
        <end position="237"/>
    </location>
</feature>
<dbReference type="PRINTS" id="PR01625">
    <property type="entry name" value="GSTRNSFRASEO"/>
</dbReference>
<evidence type="ECO:0000259" key="4">
    <source>
        <dbReference type="PROSITE" id="PS50405"/>
    </source>
</evidence>
<evidence type="ECO:0008006" key="7">
    <source>
        <dbReference type="Google" id="ProtNLM"/>
    </source>
</evidence>
<dbReference type="Gene3D" id="1.20.1050.10">
    <property type="match status" value="1"/>
</dbReference>
<dbReference type="Gene3D" id="3.40.30.10">
    <property type="entry name" value="Glutaredoxin"/>
    <property type="match status" value="1"/>
</dbReference>
<sequence>MGLEMLNDNYKEGSKEPSKKENIPHIYSYQFCPYVERVHLVVAAKEINCETFNIDINSKPEWFFAKNPLGKVPALELDGGKILTESTIIAEYLDEAFEGKRKLQPKDAYEKCKQKIFYENFGSVFSGFYKIYRSKEDLNLLFATIENGLSLLEKELATRGTTFIGGNNDPLMVDYLIWPWLERLPAIISIIKKEKDWQKYLSSNLPLTVKYMQSMLDDSAVKKVAYSDDIHEEYFMFHIRLIRGDNF</sequence>
<dbReference type="EMBL" id="NCKU01001739">
    <property type="protein sequence ID" value="RWS11370.1"/>
    <property type="molecule type" value="Genomic_DNA"/>
</dbReference>
<dbReference type="Pfam" id="PF13410">
    <property type="entry name" value="GST_C_2"/>
    <property type="match status" value="1"/>
</dbReference>
<dbReference type="PANTHER" id="PTHR43968:SF6">
    <property type="entry name" value="GLUTATHIONE S-TRANSFERASE OMEGA"/>
    <property type="match status" value="1"/>
</dbReference>
<accession>A0A3S3S721</accession>
<organism evidence="5 6">
    <name type="scientific">Dinothrombium tinctorium</name>
    <dbReference type="NCBI Taxonomy" id="1965070"/>
    <lineage>
        <taxon>Eukaryota</taxon>
        <taxon>Metazoa</taxon>
        <taxon>Ecdysozoa</taxon>
        <taxon>Arthropoda</taxon>
        <taxon>Chelicerata</taxon>
        <taxon>Arachnida</taxon>
        <taxon>Acari</taxon>
        <taxon>Acariformes</taxon>
        <taxon>Trombidiformes</taxon>
        <taxon>Prostigmata</taxon>
        <taxon>Anystina</taxon>
        <taxon>Parasitengona</taxon>
        <taxon>Trombidioidea</taxon>
        <taxon>Trombidiidae</taxon>
        <taxon>Dinothrombium</taxon>
    </lineage>
</organism>
<dbReference type="GO" id="GO:0005737">
    <property type="term" value="C:cytoplasm"/>
    <property type="evidence" value="ECO:0007669"/>
    <property type="project" value="InterPro"/>
</dbReference>
<dbReference type="PROSITE" id="PS50405">
    <property type="entry name" value="GST_CTER"/>
    <property type="match status" value="1"/>
</dbReference>
<name>A0A3S3S721_9ACAR</name>
<evidence type="ECO:0000259" key="3">
    <source>
        <dbReference type="PROSITE" id="PS50404"/>
    </source>
</evidence>
<dbReference type="InterPro" id="IPR050983">
    <property type="entry name" value="GST_Omega/HSP26"/>
</dbReference>
<comment type="caution">
    <text evidence="5">The sequence shown here is derived from an EMBL/GenBank/DDBJ whole genome shotgun (WGS) entry which is preliminary data.</text>
</comment>
<dbReference type="Proteomes" id="UP000285301">
    <property type="component" value="Unassembled WGS sequence"/>
</dbReference>
<keyword evidence="2" id="KW-0560">Oxidoreductase</keyword>
<evidence type="ECO:0000256" key="2">
    <source>
        <dbReference type="ARBA" id="ARBA00023002"/>
    </source>
</evidence>
<dbReference type="SUPFAM" id="SSF47616">
    <property type="entry name" value="GST C-terminal domain-like"/>
    <property type="match status" value="1"/>
</dbReference>
<dbReference type="InterPro" id="IPR040079">
    <property type="entry name" value="Glutathione_S-Trfase"/>
</dbReference>
<gene>
    <name evidence="5" type="ORF">B4U79_12863</name>
</gene>
<dbReference type="Pfam" id="PF13417">
    <property type="entry name" value="GST_N_3"/>
    <property type="match status" value="1"/>
</dbReference>
<evidence type="ECO:0000256" key="1">
    <source>
        <dbReference type="ARBA" id="ARBA00011067"/>
    </source>
</evidence>
<feature type="domain" description="GST N-terminal" evidence="3">
    <location>
        <begin position="22"/>
        <end position="101"/>
    </location>
</feature>
<dbReference type="GO" id="GO:0004364">
    <property type="term" value="F:glutathione transferase activity"/>
    <property type="evidence" value="ECO:0007669"/>
    <property type="project" value="InterPro"/>
</dbReference>
<dbReference type="SUPFAM" id="SSF52833">
    <property type="entry name" value="Thioredoxin-like"/>
    <property type="match status" value="1"/>
</dbReference>
<dbReference type="InterPro" id="IPR036249">
    <property type="entry name" value="Thioredoxin-like_sf"/>
</dbReference>
<dbReference type="InterPro" id="IPR010987">
    <property type="entry name" value="Glutathione-S-Trfase_C-like"/>
</dbReference>
<dbReference type="InterPro" id="IPR004045">
    <property type="entry name" value="Glutathione_S-Trfase_N"/>
</dbReference>
<dbReference type="GO" id="GO:0006749">
    <property type="term" value="P:glutathione metabolic process"/>
    <property type="evidence" value="ECO:0007669"/>
    <property type="project" value="TreeGrafter"/>
</dbReference>
<dbReference type="SFLD" id="SFLDS00019">
    <property type="entry name" value="Glutathione_Transferase_(cytos"/>
    <property type="match status" value="1"/>
</dbReference>
<comment type="similarity">
    <text evidence="1">Belongs to the GST superfamily. Omega family.</text>
</comment>
<dbReference type="OrthoDB" id="6505778at2759"/>
<dbReference type="SFLD" id="SFLDG00358">
    <property type="entry name" value="Main_(cytGST)"/>
    <property type="match status" value="1"/>
</dbReference>
<evidence type="ECO:0000313" key="6">
    <source>
        <dbReference type="Proteomes" id="UP000285301"/>
    </source>
</evidence>
<dbReference type="STRING" id="1965070.A0A3S3S721"/>
<evidence type="ECO:0000313" key="5">
    <source>
        <dbReference type="EMBL" id="RWS11370.1"/>
    </source>
</evidence>
<dbReference type="InterPro" id="IPR036282">
    <property type="entry name" value="Glutathione-S-Trfase_C_sf"/>
</dbReference>